<comment type="caution">
    <text evidence="3">The sequence shown here is derived from an EMBL/GenBank/DDBJ whole genome shotgun (WGS) entry which is preliminary data.</text>
</comment>
<gene>
    <name evidence="3" type="ORF">BJ554DRAFT_199</name>
</gene>
<evidence type="ECO:0000256" key="1">
    <source>
        <dbReference type="SAM" id="Coils"/>
    </source>
</evidence>
<reference evidence="3 4" key="1">
    <citation type="journal article" name="Sci. Rep.">
        <title>Genome-scale phylogenetic analyses confirm Olpidium as the closest living zoosporic fungus to the non-flagellated, terrestrial fungi.</title>
        <authorList>
            <person name="Chang Y."/>
            <person name="Rochon D."/>
            <person name="Sekimoto S."/>
            <person name="Wang Y."/>
            <person name="Chovatia M."/>
            <person name="Sandor L."/>
            <person name="Salamov A."/>
            <person name="Grigoriev I.V."/>
            <person name="Stajich J.E."/>
            <person name="Spatafora J.W."/>
        </authorList>
    </citation>
    <scope>NUCLEOTIDE SEQUENCE [LARGE SCALE GENOMIC DNA]</scope>
    <source>
        <strain evidence="3">S191</strain>
    </source>
</reference>
<name>A0A8H8DIB4_9FUNG</name>
<evidence type="ECO:0000313" key="4">
    <source>
        <dbReference type="Proteomes" id="UP000673691"/>
    </source>
</evidence>
<feature type="coiled-coil region" evidence="1">
    <location>
        <begin position="146"/>
        <end position="272"/>
    </location>
</feature>
<sequence>MDESAPAAEEEGEEEVEEEEVEEVEEEEEEEQAAAGKGNAARELTSDQHSEAAEAAGAVAGKTGAKPTEPPKKVKQLTQKPPKRPKPLPTEKAAAGQRHVPGSDQRLKEMEECVEKEKATILASKDMLEEERKAILLQLDLRAKEISLEQEQRAALAAQLQQMQEKLLVGGVNVLDKHTQQEQAIAKARGELEEAKRKQLELVRELEEQEEQQLQIEESYSSLQEEAAIKTKKLKRLWNMLMQHKAEIKDLQAEHQREREDLLETVRDLTRELRLKALVISAFIPEEEQRLIEMSTEYDEVADKLKIAHIAHAGNNIRERTQAGGMLGGGGGAGRSSGATEGPFGSWDALLGFPDVYLTYESATGISPKGGGDLSAGGGVGPRQKHSARSGGGGGGARPDAAAPRKGKGPGSALRFAKDGGALSSPAQADEESAAAAAEAPKARGLVRKAKHYA</sequence>
<proteinExistence type="predicted"/>
<feature type="region of interest" description="Disordered" evidence="2">
    <location>
        <begin position="368"/>
        <end position="454"/>
    </location>
</feature>
<protein>
    <submittedName>
        <fullName evidence="3">Uncharacterized protein</fullName>
    </submittedName>
</protein>
<evidence type="ECO:0000313" key="3">
    <source>
        <dbReference type="EMBL" id="KAG5459398.1"/>
    </source>
</evidence>
<feature type="compositionally biased region" description="Acidic residues" evidence="2">
    <location>
        <begin position="1"/>
        <end position="32"/>
    </location>
</feature>
<feature type="compositionally biased region" description="Basic residues" evidence="2">
    <location>
        <begin position="445"/>
        <end position="454"/>
    </location>
</feature>
<dbReference type="Proteomes" id="UP000673691">
    <property type="component" value="Unassembled WGS sequence"/>
</dbReference>
<feature type="compositionally biased region" description="Gly residues" evidence="2">
    <location>
        <begin position="368"/>
        <end position="381"/>
    </location>
</feature>
<keyword evidence="4" id="KW-1185">Reference proteome</keyword>
<organism evidence="3 4">
    <name type="scientific">Olpidium bornovanus</name>
    <dbReference type="NCBI Taxonomy" id="278681"/>
    <lineage>
        <taxon>Eukaryota</taxon>
        <taxon>Fungi</taxon>
        <taxon>Fungi incertae sedis</taxon>
        <taxon>Olpidiomycota</taxon>
        <taxon>Olpidiomycotina</taxon>
        <taxon>Olpidiomycetes</taxon>
        <taxon>Olpidiales</taxon>
        <taxon>Olpidiaceae</taxon>
        <taxon>Olpidium</taxon>
    </lineage>
</organism>
<dbReference type="OrthoDB" id="3176171at2759"/>
<feature type="region of interest" description="Disordered" evidence="2">
    <location>
        <begin position="1"/>
        <end position="106"/>
    </location>
</feature>
<keyword evidence="1" id="KW-0175">Coiled coil</keyword>
<accession>A0A8H8DIB4</accession>
<feature type="compositionally biased region" description="Low complexity" evidence="2">
    <location>
        <begin position="53"/>
        <end position="66"/>
    </location>
</feature>
<feature type="compositionally biased region" description="Low complexity" evidence="2">
    <location>
        <begin position="424"/>
        <end position="440"/>
    </location>
</feature>
<dbReference type="AlphaFoldDB" id="A0A8H8DIB4"/>
<evidence type="ECO:0000256" key="2">
    <source>
        <dbReference type="SAM" id="MobiDB-lite"/>
    </source>
</evidence>
<dbReference type="EMBL" id="JAEFCI010006895">
    <property type="protein sequence ID" value="KAG5459398.1"/>
    <property type="molecule type" value="Genomic_DNA"/>
</dbReference>